<feature type="compositionally biased region" description="Low complexity" evidence="1">
    <location>
        <begin position="35"/>
        <end position="51"/>
    </location>
</feature>
<sequence>MFHKISWEITICGLNPEIVTVGTPQEGSGKQSVNASGTSPSSKSKSGASTPLKTATTSRTATGVELVDFPGKP</sequence>
<dbReference type="EMBL" id="JAWNGA010000003">
    <property type="protein sequence ID" value="MDY5132680.1"/>
    <property type="molecule type" value="Genomic_DNA"/>
</dbReference>
<name>A0ABU5G6A2_9ACTO</name>
<accession>A0ABU5G6A2</accession>
<keyword evidence="3" id="KW-1185">Reference proteome</keyword>
<comment type="caution">
    <text evidence="2">The sequence shown here is derived from an EMBL/GenBank/DDBJ whole genome shotgun (WGS) entry which is preliminary data.</text>
</comment>
<feature type="compositionally biased region" description="Polar residues" evidence="1">
    <location>
        <begin position="22"/>
        <end position="34"/>
    </location>
</feature>
<gene>
    <name evidence="2" type="ORF">R6G86_02825</name>
</gene>
<protein>
    <submittedName>
        <fullName evidence="2">Uncharacterized protein</fullName>
    </submittedName>
</protein>
<evidence type="ECO:0000313" key="3">
    <source>
        <dbReference type="Proteomes" id="UP001275049"/>
    </source>
</evidence>
<dbReference type="RefSeq" id="WP_320755027.1">
    <property type="nucleotide sequence ID" value="NZ_JAWNGA010000003.1"/>
</dbReference>
<dbReference type="Proteomes" id="UP001275049">
    <property type="component" value="Unassembled WGS sequence"/>
</dbReference>
<proteinExistence type="predicted"/>
<organism evidence="2 3">
    <name type="scientific">Actinotignum urinale</name>
    <dbReference type="NCBI Taxonomy" id="190146"/>
    <lineage>
        <taxon>Bacteria</taxon>
        <taxon>Bacillati</taxon>
        <taxon>Actinomycetota</taxon>
        <taxon>Actinomycetes</taxon>
        <taxon>Actinomycetales</taxon>
        <taxon>Actinomycetaceae</taxon>
        <taxon>Actinotignum</taxon>
    </lineage>
</organism>
<evidence type="ECO:0000313" key="2">
    <source>
        <dbReference type="EMBL" id="MDY5132680.1"/>
    </source>
</evidence>
<evidence type="ECO:0000256" key="1">
    <source>
        <dbReference type="SAM" id="MobiDB-lite"/>
    </source>
</evidence>
<reference evidence="2 3" key="1">
    <citation type="submission" date="2023-10" db="EMBL/GenBank/DDBJ databases">
        <title>Whole Genome based description of the genera Actinobaculum and Actinotignum reveals a complex phylogenetic relationship within the species included in the genus Actinotignum.</title>
        <authorList>
            <person name="Jensen C.S."/>
            <person name="Dargis R."/>
            <person name="Kemp M."/>
            <person name="Christensen J.J."/>
        </authorList>
    </citation>
    <scope>NUCLEOTIDE SEQUENCE [LARGE SCALE GENOMIC DNA]</scope>
    <source>
        <strain evidence="2 3">SLA_B974</strain>
    </source>
</reference>
<feature type="region of interest" description="Disordered" evidence="1">
    <location>
        <begin position="21"/>
        <end position="73"/>
    </location>
</feature>
<feature type="compositionally biased region" description="Polar residues" evidence="1">
    <location>
        <begin position="52"/>
        <end position="61"/>
    </location>
</feature>